<name>A0A4R1LU11_9SPHI</name>
<dbReference type="RefSeq" id="WP_132222999.1">
    <property type="nucleotide sequence ID" value="NZ_SMGO01000002.1"/>
</dbReference>
<gene>
    <name evidence="9" type="ORF">C8N28_1413</name>
</gene>
<feature type="transmembrane region" description="Helical" evidence="6">
    <location>
        <begin position="311"/>
        <end position="329"/>
    </location>
</feature>
<organism evidence="9 10">
    <name type="scientific">Albibacterium bauzanense</name>
    <dbReference type="NCBI Taxonomy" id="653929"/>
    <lineage>
        <taxon>Bacteria</taxon>
        <taxon>Pseudomonadati</taxon>
        <taxon>Bacteroidota</taxon>
        <taxon>Sphingobacteriia</taxon>
        <taxon>Sphingobacteriales</taxon>
        <taxon>Sphingobacteriaceae</taxon>
        <taxon>Albibacterium</taxon>
    </lineage>
</organism>
<dbReference type="PANTHER" id="PTHR42829:SF2">
    <property type="entry name" value="NADH-UBIQUINONE OXIDOREDUCTASE CHAIN 5"/>
    <property type="match status" value="1"/>
</dbReference>
<evidence type="ECO:0000256" key="5">
    <source>
        <dbReference type="RuleBase" id="RU000320"/>
    </source>
</evidence>
<feature type="transmembrane region" description="Helical" evidence="6">
    <location>
        <begin position="253"/>
        <end position="271"/>
    </location>
</feature>
<dbReference type="InterPro" id="IPR018393">
    <property type="entry name" value="NADHpl_OxRdtase_5_subgr"/>
</dbReference>
<feature type="transmembrane region" description="Helical" evidence="6">
    <location>
        <begin position="92"/>
        <end position="109"/>
    </location>
</feature>
<evidence type="ECO:0000256" key="3">
    <source>
        <dbReference type="ARBA" id="ARBA00022989"/>
    </source>
</evidence>
<dbReference type="OrthoDB" id="9807568at2"/>
<feature type="transmembrane region" description="Helical" evidence="6">
    <location>
        <begin position="121"/>
        <end position="139"/>
    </location>
</feature>
<dbReference type="PRINTS" id="PR01435">
    <property type="entry name" value="NPOXDRDTASE5"/>
</dbReference>
<keyword evidence="3 6" id="KW-1133">Transmembrane helix</keyword>
<evidence type="ECO:0000313" key="10">
    <source>
        <dbReference type="Proteomes" id="UP000294616"/>
    </source>
</evidence>
<reference evidence="9 10" key="1">
    <citation type="submission" date="2019-03" db="EMBL/GenBank/DDBJ databases">
        <title>Genomic Encyclopedia of Archaeal and Bacterial Type Strains, Phase II (KMG-II): from individual species to whole genera.</title>
        <authorList>
            <person name="Goeker M."/>
        </authorList>
    </citation>
    <scope>NUCLEOTIDE SEQUENCE [LARGE SCALE GENOMIC DNA]</scope>
    <source>
        <strain evidence="9 10">DSM 22554</strain>
    </source>
</reference>
<keyword evidence="10" id="KW-1185">Reference proteome</keyword>
<dbReference type="PANTHER" id="PTHR42829">
    <property type="entry name" value="NADH-UBIQUINONE OXIDOREDUCTASE CHAIN 5"/>
    <property type="match status" value="1"/>
</dbReference>
<evidence type="ECO:0000259" key="7">
    <source>
        <dbReference type="Pfam" id="PF00361"/>
    </source>
</evidence>
<dbReference type="InterPro" id="IPR003945">
    <property type="entry name" value="NU5C-like"/>
</dbReference>
<dbReference type="GO" id="GO:0003954">
    <property type="term" value="F:NADH dehydrogenase activity"/>
    <property type="evidence" value="ECO:0007669"/>
    <property type="project" value="TreeGrafter"/>
</dbReference>
<comment type="subcellular location">
    <subcellularLocation>
        <location evidence="1">Endomembrane system</location>
        <topology evidence="1">Multi-pass membrane protein</topology>
    </subcellularLocation>
    <subcellularLocation>
        <location evidence="5">Membrane</location>
        <topology evidence="5">Multi-pass membrane protein</topology>
    </subcellularLocation>
</comment>
<dbReference type="GO" id="GO:0016020">
    <property type="term" value="C:membrane"/>
    <property type="evidence" value="ECO:0007669"/>
    <property type="project" value="UniProtKB-SubCell"/>
</dbReference>
<feature type="transmembrane region" description="Helical" evidence="6">
    <location>
        <begin position="462"/>
        <end position="479"/>
    </location>
</feature>
<feature type="transmembrane region" description="Helical" evidence="6">
    <location>
        <begin position="184"/>
        <end position="206"/>
    </location>
</feature>
<dbReference type="GO" id="GO:0008137">
    <property type="term" value="F:NADH dehydrogenase (ubiquinone) activity"/>
    <property type="evidence" value="ECO:0007669"/>
    <property type="project" value="InterPro"/>
</dbReference>
<dbReference type="Proteomes" id="UP000294616">
    <property type="component" value="Unassembled WGS sequence"/>
</dbReference>
<feature type="transmembrane region" description="Helical" evidence="6">
    <location>
        <begin position="283"/>
        <end position="304"/>
    </location>
</feature>
<dbReference type="NCBIfam" id="TIGR01974">
    <property type="entry name" value="NDH_I_L"/>
    <property type="match status" value="1"/>
</dbReference>
<keyword evidence="4 6" id="KW-0472">Membrane</keyword>
<dbReference type="Gene3D" id="1.20.5.2700">
    <property type="match status" value="1"/>
</dbReference>
<protein>
    <submittedName>
        <fullName evidence="9">NADH dehydrogenase subunit L</fullName>
    </submittedName>
</protein>
<feature type="transmembrane region" description="Helical" evidence="6">
    <location>
        <begin position="617"/>
        <end position="637"/>
    </location>
</feature>
<feature type="transmembrane region" description="Helical" evidence="6">
    <location>
        <begin position="335"/>
        <end position="357"/>
    </location>
</feature>
<evidence type="ECO:0000256" key="1">
    <source>
        <dbReference type="ARBA" id="ARBA00004127"/>
    </source>
</evidence>
<accession>A0A4R1LU11</accession>
<dbReference type="GO" id="GO:0042773">
    <property type="term" value="P:ATP synthesis coupled electron transport"/>
    <property type="evidence" value="ECO:0007669"/>
    <property type="project" value="InterPro"/>
</dbReference>
<comment type="caution">
    <text evidence="9">The sequence shown here is derived from an EMBL/GenBank/DDBJ whole genome shotgun (WGS) entry which is preliminary data.</text>
</comment>
<feature type="transmembrane region" description="Helical" evidence="6">
    <location>
        <begin position="212"/>
        <end position="232"/>
    </location>
</feature>
<dbReference type="GO" id="GO:0015990">
    <property type="term" value="P:electron transport coupled proton transport"/>
    <property type="evidence" value="ECO:0007669"/>
    <property type="project" value="TreeGrafter"/>
</dbReference>
<evidence type="ECO:0000259" key="8">
    <source>
        <dbReference type="Pfam" id="PF00662"/>
    </source>
</evidence>
<feature type="transmembrane region" description="Helical" evidence="6">
    <location>
        <begin position="145"/>
        <end position="163"/>
    </location>
</feature>
<feature type="transmembrane region" description="Helical" evidence="6">
    <location>
        <begin position="30"/>
        <end position="54"/>
    </location>
</feature>
<dbReference type="NCBIfam" id="NF005141">
    <property type="entry name" value="PRK06590.1"/>
    <property type="match status" value="1"/>
</dbReference>
<dbReference type="AlphaFoldDB" id="A0A4R1LU11"/>
<feature type="domain" description="NADH:quinone oxidoreductase/Mrp antiporter transmembrane" evidence="7">
    <location>
        <begin position="140"/>
        <end position="426"/>
    </location>
</feature>
<dbReference type="InterPro" id="IPR001516">
    <property type="entry name" value="Proton_antipo_N"/>
</dbReference>
<dbReference type="GO" id="GO:0012505">
    <property type="term" value="C:endomembrane system"/>
    <property type="evidence" value="ECO:0007669"/>
    <property type="project" value="UniProtKB-SubCell"/>
</dbReference>
<dbReference type="Pfam" id="PF00662">
    <property type="entry name" value="Proton_antipo_N"/>
    <property type="match status" value="1"/>
</dbReference>
<feature type="domain" description="NADH-Ubiquinone oxidoreductase (complex I) chain 5 N-terminal" evidence="8">
    <location>
        <begin position="72"/>
        <end position="122"/>
    </location>
</feature>
<feature type="transmembrane region" description="Helical" evidence="6">
    <location>
        <begin position="378"/>
        <end position="396"/>
    </location>
</feature>
<feature type="transmembrane region" description="Helical" evidence="6">
    <location>
        <begin position="515"/>
        <end position="533"/>
    </location>
</feature>
<dbReference type="Pfam" id="PF00361">
    <property type="entry name" value="Proton_antipo_M"/>
    <property type="match status" value="1"/>
</dbReference>
<evidence type="ECO:0000256" key="4">
    <source>
        <dbReference type="ARBA" id="ARBA00023136"/>
    </source>
</evidence>
<sequence length="639" mass="69872">MLDLIWLVPLLPLIGFLVNGLGRDILPKNVVAFIGSGVVLFSFFISCVLFYDVYQLRQSGEDGTSIVTIFQWFGAGALNVSMSFLLDPLSSIMLLIVTGVGFLIHVYSIGYMKLDPGFNKFFSYLNLFIFFMLLLVLGSNYLVMFIGWEGVGLCSYLLIGFWFKNSSFASAGKKAFVMNRIGDLSFLIAVLLIFITFGTIEFAGVFPQAAGLASGDSMIVLISFLLFIAATGKSAQIPLFTWLPDAMAGPTPVSALIHAATMVTAGVYMIARSNILFTLSPVVMQLIAVIGLLTALMAAATALTQNDIKKVLAYSTVSQLGYMFLGLGVGAFTGALFHVITHAFFKALLFLGAGSVIHAMSDEQDLRSMGGLRKKLPVTYITMLIGTIAIAGIPPLSGFFSKDEILAYAFSENKMLWVGGLIGALFTSFYMFRLLFLTFFGKFRGTFDQEKHIHESPVSMKFPLIVLAVLSIVGGLLNIPSSLGGGAFLAQFLSPVFADSAALTQPFHLDHSTEYILMSVSAVAAILMAIYAYTKYVQKEVVPEADHVERSFLERLSYHKFYVDEIYDFLIVNPLNSFSRFLYRIVDRSGIDGIVNGLGRGVSESGKMLRLLQSGNVGFYLFLMVIGAVLLLFYGIYTI</sequence>
<evidence type="ECO:0000313" key="9">
    <source>
        <dbReference type="EMBL" id="TCK82828.1"/>
    </source>
</evidence>
<evidence type="ECO:0000256" key="2">
    <source>
        <dbReference type="ARBA" id="ARBA00022692"/>
    </source>
</evidence>
<dbReference type="InterPro" id="IPR001750">
    <property type="entry name" value="ND/Mrp_TM"/>
</dbReference>
<evidence type="ECO:0000256" key="6">
    <source>
        <dbReference type="SAM" id="Phobius"/>
    </source>
</evidence>
<feature type="transmembrane region" description="Helical" evidence="6">
    <location>
        <begin position="416"/>
        <end position="441"/>
    </location>
</feature>
<proteinExistence type="predicted"/>
<dbReference type="PRINTS" id="PR01434">
    <property type="entry name" value="NADHDHGNASE5"/>
</dbReference>
<dbReference type="EMBL" id="SMGO01000002">
    <property type="protein sequence ID" value="TCK82828.1"/>
    <property type="molecule type" value="Genomic_DNA"/>
</dbReference>
<keyword evidence="2 5" id="KW-0812">Transmembrane</keyword>